<keyword evidence="3" id="KW-1185">Reference proteome</keyword>
<dbReference type="EMBL" id="JAUHHV010000011">
    <property type="protein sequence ID" value="KAK1408204.1"/>
    <property type="molecule type" value="Genomic_DNA"/>
</dbReference>
<keyword evidence="1" id="KW-1133">Transmembrane helix</keyword>
<dbReference type="Proteomes" id="UP001229421">
    <property type="component" value="Unassembled WGS sequence"/>
</dbReference>
<evidence type="ECO:0000313" key="3">
    <source>
        <dbReference type="Proteomes" id="UP001229421"/>
    </source>
</evidence>
<organism evidence="2 3">
    <name type="scientific">Tagetes erecta</name>
    <name type="common">African marigold</name>
    <dbReference type="NCBI Taxonomy" id="13708"/>
    <lineage>
        <taxon>Eukaryota</taxon>
        <taxon>Viridiplantae</taxon>
        <taxon>Streptophyta</taxon>
        <taxon>Embryophyta</taxon>
        <taxon>Tracheophyta</taxon>
        <taxon>Spermatophyta</taxon>
        <taxon>Magnoliopsida</taxon>
        <taxon>eudicotyledons</taxon>
        <taxon>Gunneridae</taxon>
        <taxon>Pentapetalae</taxon>
        <taxon>asterids</taxon>
        <taxon>campanulids</taxon>
        <taxon>Asterales</taxon>
        <taxon>Asteraceae</taxon>
        <taxon>Asteroideae</taxon>
        <taxon>Heliantheae alliance</taxon>
        <taxon>Tageteae</taxon>
        <taxon>Tagetes</taxon>
    </lineage>
</organism>
<evidence type="ECO:0008006" key="4">
    <source>
        <dbReference type="Google" id="ProtNLM"/>
    </source>
</evidence>
<gene>
    <name evidence="2" type="ORF">QVD17_39839</name>
</gene>
<comment type="caution">
    <text evidence="2">The sequence shown here is derived from an EMBL/GenBank/DDBJ whole genome shotgun (WGS) entry which is preliminary data.</text>
</comment>
<reference evidence="2" key="1">
    <citation type="journal article" date="2023" name="bioRxiv">
        <title>Improved chromosome-level genome assembly for marigold (Tagetes erecta).</title>
        <authorList>
            <person name="Jiang F."/>
            <person name="Yuan L."/>
            <person name="Wang S."/>
            <person name="Wang H."/>
            <person name="Xu D."/>
            <person name="Wang A."/>
            <person name="Fan W."/>
        </authorList>
    </citation>
    <scope>NUCLEOTIDE SEQUENCE</scope>
    <source>
        <strain evidence="2">WSJ</strain>
        <tissue evidence="2">Leaf</tissue>
    </source>
</reference>
<sequence length="194" mass="22428">MVFNQDLRFLLLPLAYLLFSHYTSAIIVDVFLLFASIKVPLSFQLTITSTILRFQAVDLSVSVTICFLCLLFLSTPHFWIANSFIIVCMAPWDDLLFQMIKIVFWWLYDSLRSIHVHEVVCIFNASHEDEEEEAHGVDQQEELNVDVNFVAIDVNDQQQEDQLNVELDVNDQHEELNVGDNFVSIDVDDQQEAL</sequence>
<evidence type="ECO:0000313" key="2">
    <source>
        <dbReference type="EMBL" id="KAK1408204.1"/>
    </source>
</evidence>
<feature type="transmembrane region" description="Helical" evidence="1">
    <location>
        <begin position="14"/>
        <end position="35"/>
    </location>
</feature>
<protein>
    <recommendedName>
        <fullName evidence="4">Transmembrane protein</fullName>
    </recommendedName>
</protein>
<keyword evidence="1" id="KW-0812">Transmembrane</keyword>
<feature type="transmembrane region" description="Helical" evidence="1">
    <location>
        <begin position="56"/>
        <end position="73"/>
    </location>
</feature>
<keyword evidence="1" id="KW-0472">Membrane</keyword>
<name>A0AAD8JPA2_TARER</name>
<accession>A0AAD8JPA2</accession>
<dbReference type="AlphaFoldDB" id="A0AAD8JPA2"/>
<evidence type="ECO:0000256" key="1">
    <source>
        <dbReference type="SAM" id="Phobius"/>
    </source>
</evidence>
<proteinExistence type="predicted"/>